<dbReference type="InterPro" id="IPR043148">
    <property type="entry name" value="TagF_C"/>
</dbReference>
<dbReference type="Pfam" id="PF04464">
    <property type="entry name" value="Glyphos_transf"/>
    <property type="match status" value="1"/>
</dbReference>
<dbReference type="PANTHER" id="PTHR37316:SF3">
    <property type="entry name" value="TEICHOIC ACID GLYCEROL-PHOSPHATE TRANSFERASE"/>
    <property type="match status" value="1"/>
</dbReference>
<dbReference type="KEGG" id="mamm:ABNF92_17180"/>
<evidence type="ECO:0000256" key="6">
    <source>
        <dbReference type="ARBA" id="ARBA00023136"/>
    </source>
</evidence>
<evidence type="ECO:0000256" key="5">
    <source>
        <dbReference type="ARBA" id="ARBA00022944"/>
    </source>
</evidence>
<dbReference type="Gene3D" id="3.40.50.11820">
    <property type="match status" value="1"/>
</dbReference>
<dbReference type="InterPro" id="IPR007554">
    <property type="entry name" value="Glycerophosphate_synth"/>
</dbReference>
<evidence type="ECO:0000313" key="8">
    <source>
        <dbReference type="EMBL" id="XBQ19160.1"/>
    </source>
</evidence>
<gene>
    <name evidence="8" type="ORF">ABNF92_17180</name>
</gene>
<evidence type="ECO:0000256" key="4">
    <source>
        <dbReference type="ARBA" id="ARBA00022679"/>
    </source>
</evidence>
<sequence length="389" mass="44428">MKIKKNQLSHWLLLIFLGLLSFICLLFRLLKKKNFPLIILYGHQLNGNLFAIYKSCPNAIFLTMDWTYYRKLRAQGVRCQWLCSFGAAKLVALASALISDHGLHSLEWFVPMFRKTGLKFFDVWHGIPFKGFDSKDFKLQHQYDEIWVASPLHKELYTKRFGFSDKQVAVTGYPRTDDLVSFNADKTKIRKRLGLPLTGTLILFAPTWAQDSKGRNVFPFGQTKREFLGALSAISKQHNATILVRTHLNTETEADSPQPGIISLPGSQWPDTESILQVSDILICDWSSIAFDFLLLDRPTFFLDVTPPFKKGFSLGPEYRFGSVINTLPDLLNQLDQTLASPDTYWRRYSEQHASVKHSVYGEWADGKATARCLDRIARHTGIRAESSQ</sequence>
<dbReference type="InterPro" id="IPR043149">
    <property type="entry name" value="TagF_N"/>
</dbReference>
<evidence type="ECO:0000256" key="1">
    <source>
        <dbReference type="ARBA" id="ARBA00004202"/>
    </source>
</evidence>
<keyword evidence="4" id="KW-0808">Transferase</keyword>
<dbReference type="PANTHER" id="PTHR37316">
    <property type="entry name" value="TEICHOIC ACID GLYCEROL-PHOSPHATE PRIMASE"/>
    <property type="match status" value="1"/>
</dbReference>
<name>A0AAU7ML68_9GAMM</name>
<evidence type="ECO:0000256" key="3">
    <source>
        <dbReference type="ARBA" id="ARBA00022475"/>
    </source>
</evidence>
<reference evidence="8" key="1">
    <citation type="submission" date="2024-05" db="EMBL/GenBank/DDBJ databases">
        <title>Draft Genome Sequences of Flagellimonas sp. MMG031 and Marinobacter sp. MMG032 Isolated from the dinoflagellate Symbiodinium pilosum.</title>
        <authorList>
            <person name="Shikuma N.J."/>
            <person name="Farrell M.V."/>
        </authorList>
    </citation>
    <scope>NUCLEOTIDE SEQUENCE</scope>
    <source>
        <strain evidence="8">MMG032</strain>
    </source>
</reference>
<comment type="subcellular location">
    <subcellularLocation>
        <location evidence="1">Cell membrane</location>
        <topology evidence="1">Peripheral membrane protein</topology>
    </subcellularLocation>
</comment>
<feature type="transmembrane region" description="Helical" evidence="7">
    <location>
        <begin position="12"/>
        <end position="30"/>
    </location>
</feature>
<keyword evidence="3" id="KW-1003">Cell membrane</keyword>
<organism evidence="8">
    <name type="scientific">Marinobacter sp. MMG032</name>
    <dbReference type="NCBI Taxonomy" id="3158548"/>
    <lineage>
        <taxon>Bacteria</taxon>
        <taxon>Pseudomonadati</taxon>
        <taxon>Pseudomonadota</taxon>
        <taxon>Gammaproteobacteria</taxon>
        <taxon>Pseudomonadales</taxon>
        <taxon>Marinobacteraceae</taxon>
        <taxon>Marinobacter</taxon>
    </lineage>
</organism>
<accession>A0AAU7ML68</accession>
<dbReference type="SUPFAM" id="SSF53756">
    <property type="entry name" value="UDP-Glycosyltransferase/glycogen phosphorylase"/>
    <property type="match status" value="1"/>
</dbReference>
<keyword evidence="5" id="KW-0777">Teichoic acid biosynthesis</keyword>
<protein>
    <submittedName>
        <fullName evidence="8">CDP-glycerol glycerophosphotransferase family protein</fullName>
    </submittedName>
</protein>
<evidence type="ECO:0000256" key="2">
    <source>
        <dbReference type="ARBA" id="ARBA00010488"/>
    </source>
</evidence>
<keyword evidence="7" id="KW-0812">Transmembrane</keyword>
<dbReference type="EMBL" id="CP157802">
    <property type="protein sequence ID" value="XBQ19160.1"/>
    <property type="molecule type" value="Genomic_DNA"/>
</dbReference>
<comment type="similarity">
    <text evidence="2">Belongs to the CDP-glycerol glycerophosphotransferase family.</text>
</comment>
<dbReference type="Gene3D" id="3.40.50.12580">
    <property type="match status" value="1"/>
</dbReference>
<dbReference type="InterPro" id="IPR051612">
    <property type="entry name" value="Teichoic_Acid_Biosynth"/>
</dbReference>
<keyword evidence="7" id="KW-1133">Transmembrane helix</keyword>
<dbReference type="GO" id="GO:0047355">
    <property type="term" value="F:CDP-glycerol glycerophosphotransferase activity"/>
    <property type="evidence" value="ECO:0007669"/>
    <property type="project" value="InterPro"/>
</dbReference>
<dbReference type="AlphaFoldDB" id="A0AAU7ML68"/>
<evidence type="ECO:0000256" key="7">
    <source>
        <dbReference type="SAM" id="Phobius"/>
    </source>
</evidence>
<keyword evidence="6 7" id="KW-0472">Membrane</keyword>
<dbReference type="RefSeq" id="WP_349342822.1">
    <property type="nucleotide sequence ID" value="NZ_CP157802.1"/>
</dbReference>
<dbReference type="GO" id="GO:0019350">
    <property type="term" value="P:teichoic acid biosynthetic process"/>
    <property type="evidence" value="ECO:0007669"/>
    <property type="project" value="UniProtKB-KW"/>
</dbReference>
<dbReference type="GO" id="GO:0005886">
    <property type="term" value="C:plasma membrane"/>
    <property type="evidence" value="ECO:0007669"/>
    <property type="project" value="UniProtKB-SubCell"/>
</dbReference>
<proteinExistence type="inferred from homology"/>